<evidence type="ECO:0000256" key="6">
    <source>
        <dbReference type="ARBA" id="ARBA00022741"/>
    </source>
</evidence>
<dbReference type="SFLD" id="SFLDG01386">
    <property type="entry name" value="main_SPASM_domain-containing"/>
    <property type="match status" value="1"/>
</dbReference>
<dbReference type="CDD" id="cd21117">
    <property type="entry name" value="Twitch_MoaA"/>
    <property type="match status" value="1"/>
</dbReference>
<evidence type="ECO:0000256" key="11">
    <source>
        <dbReference type="ARBA" id="ARBA00023239"/>
    </source>
</evidence>
<dbReference type="InterPro" id="IPR040064">
    <property type="entry name" value="MoaA-like"/>
</dbReference>
<dbReference type="Pfam" id="PF06463">
    <property type="entry name" value="Mob_synth_C"/>
    <property type="match status" value="1"/>
</dbReference>
<evidence type="ECO:0000313" key="14">
    <source>
        <dbReference type="EMBL" id="MCG2613533.1"/>
    </source>
</evidence>
<dbReference type="SFLD" id="SFLDS00029">
    <property type="entry name" value="Radical_SAM"/>
    <property type="match status" value="1"/>
</dbReference>
<accession>A0ABS9KMI7</accession>
<evidence type="ECO:0000259" key="13">
    <source>
        <dbReference type="PROSITE" id="PS51918"/>
    </source>
</evidence>
<keyword evidence="10" id="KW-0501">Molybdenum cofactor biosynthesis</keyword>
<dbReference type="InterPro" id="IPR006638">
    <property type="entry name" value="Elp3/MiaA/NifB-like_rSAM"/>
</dbReference>
<dbReference type="Pfam" id="PF04055">
    <property type="entry name" value="Radical_SAM"/>
    <property type="match status" value="1"/>
</dbReference>
<dbReference type="InterPro" id="IPR013785">
    <property type="entry name" value="Aldolase_TIM"/>
</dbReference>
<proteinExistence type="predicted"/>
<sequence length="327" mass="36977">MIVDTYDRAHTYLRISLTDLCNLRCAYCMPEEHYHFMPVAHLMQPAEIETIAKTFVSLGVNKIRLTGGEPLARCDFNAILNRLSPLPVELSLTTNATLLHRELDNIQAAGINSLNISLDTLCREKFRELTHRDLFDQTFRNIHLAIERRFNVKINMVVMKGVNENEILDFIKWTKEQPVEIRLIEFMPFAGNRWKGAQVFSRKEMLDLISATYEIEQLPVAEHSTSSVFHIPEHAGNFGVISTMSEPFCAGCNRMRLTADGKMKNCLFSKDETDLLSALRNGLPLEPLIRNNILAKAAKLGGQFGNSPIDELKGDELINRSMISIGG</sequence>
<comment type="caution">
    <text evidence="14">The sequence shown here is derived from an EMBL/GenBank/DDBJ whole genome shotgun (WGS) entry which is preliminary data.</text>
</comment>
<protein>
    <recommendedName>
        <fullName evidence="2">GTP 3',8-cyclase</fullName>
        <ecNumber evidence="2">4.1.99.22</ecNumber>
    </recommendedName>
</protein>
<keyword evidence="7" id="KW-0408">Iron</keyword>
<dbReference type="RefSeq" id="WP_237868837.1">
    <property type="nucleotide sequence ID" value="NZ_JAKLTR010000002.1"/>
</dbReference>
<dbReference type="PANTHER" id="PTHR22960">
    <property type="entry name" value="MOLYBDOPTERIN COFACTOR SYNTHESIS PROTEIN A"/>
    <property type="match status" value="1"/>
</dbReference>
<keyword evidence="6" id="KW-0547">Nucleotide-binding</keyword>
<feature type="domain" description="Radical SAM core" evidence="13">
    <location>
        <begin position="5"/>
        <end position="219"/>
    </location>
</feature>
<evidence type="ECO:0000256" key="8">
    <source>
        <dbReference type="ARBA" id="ARBA00023014"/>
    </source>
</evidence>
<evidence type="ECO:0000256" key="9">
    <source>
        <dbReference type="ARBA" id="ARBA00023134"/>
    </source>
</evidence>
<dbReference type="PROSITE" id="PS51918">
    <property type="entry name" value="RADICAL_SAM"/>
    <property type="match status" value="1"/>
</dbReference>
<dbReference type="CDD" id="cd01335">
    <property type="entry name" value="Radical_SAM"/>
    <property type="match status" value="1"/>
</dbReference>
<keyword evidence="5" id="KW-0479">Metal-binding</keyword>
<dbReference type="PANTHER" id="PTHR22960:SF0">
    <property type="entry name" value="MOLYBDENUM COFACTOR BIOSYNTHESIS PROTEIN 1"/>
    <property type="match status" value="1"/>
</dbReference>
<dbReference type="GO" id="GO:0061798">
    <property type="term" value="F:GTP 3',8'-cyclase activity"/>
    <property type="evidence" value="ECO:0007669"/>
    <property type="project" value="UniProtKB-EC"/>
</dbReference>
<dbReference type="NCBIfam" id="TIGR02666">
    <property type="entry name" value="moaA"/>
    <property type="match status" value="1"/>
</dbReference>
<dbReference type="InterPro" id="IPR058240">
    <property type="entry name" value="rSAM_sf"/>
</dbReference>
<evidence type="ECO:0000256" key="10">
    <source>
        <dbReference type="ARBA" id="ARBA00023150"/>
    </source>
</evidence>
<dbReference type="EC" id="4.1.99.22" evidence="2"/>
<dbReference type="SFLD" id="SFLDG01067">
    <property type="entry name" value="SPASM/twitch_domain_containing"/>
    <property type="match status" value="1"/>
</dbReference>
<dbReference type="SUPFAM" id="SSF102114">
    <property type="entry name" value="Radical SAM enzymes"/>
    <property type="match status" value="1"/>
</dbReference>
<evidence type="ECO:0000256" key="3">
    <source>
        <dbReference type="ARBA" id="ARBA00022485"/>
    </source>
</evidence>
<organism evidence="14 15">
    <name type="scientific">Terrimonas ginsenosidimutans</name>
    <dbReference type="NCBI Taxonomy" id="2908004"/>
    <lineage>
        <taxon>Bacteria</taxon>
        <taxon>Pseudomonadati</taxon>
        <taxon>Bacteroidota</taxon>
        <taxon>Chitinophagia</taxon>
        <taxon>Chitinophagales</taxon>
        <taxon>Chitinophagaceae</taxon>
        <taxon>Terrimonas</taxon>
    </lineage>
</organism>
<dbReference type="PROSITE" id="PS01305">
    <property type="entry name" value="MOAA_NIFB_PQQE"/>
    <property type="match status" value="1"/>
</dbReference>
<keyword evidence="11 14" id="KW-0456">Lyase</keyword>
<keyword evidence="15" id="KW-1185">Reference proteome</keyword>
<evidence type="ECO:0000256" key="5">
    <source>
        <dbReference type="ARBA" id="ARBA00022723"/>
    </source>
</evidence>
<evidence type="ECO:0000313" key="15">
    <source>
        <dbReference type="Proteomes" id="UP001165367"/>
    </source>
</evidence>
<keyword evidence="4" id="KW-0949">S-adenosyl-L-methionine</keyword>
<dbReference type="Gene3D" id="3.20.20.70">
    <property type="entry name" value="Aldolase class I"/>
    <property type="match status" value="1"/>
</dbReference>
<evidence type="ECO:0000256" key="7">
    <source>
        <dbReference type="ARBA" id="ARBA00023004"/>
    </source>
</evidence>
<dbReference type="SMART" id="SM00729">
    <property type="entry name" value="Elp3"/>
    <property type="match status" value="1"/>
</dbReference>
<keyword evidence="9" id="KW-0342">GTP-binding</keyword>
<dbReference type="InterPro" id="IPR050105">
    <property type="entry name" value="MoCo_biosynth_MoaA/MoaC"/>
</dbReference>
<evidence type="ECO:0000256" key="1">
    <source>
        <dbReference type="ARBA" id="ARBA00001966"/>
    </source>
</evidence>
<comment type="catalytic activity">
    <reaction evidence="12">
        <text>GTP + AH2 + S-adenosyl-L-methionine = (8S)-3',8-cyclo-7,8-dihydroguanosine 5'-triphosphate + 5'-deoxyadenosine + L-methionine + A + H(+)</text>
        <dbReference type="Rhea" id="RHEA:49576"/>
        <dbReference type="ChEBI" id="CHEBI:13193"/>
        <dbReference type="ChEBI" id="CHEBI:15378"/>
        <dbReference type="ChEBI" id="CHEBI:17319"/>
        <dbReference type="ChEBI" id="CHEBI:17499"/>
        <dbReference type="ChEBI" id="CHEBI:37565"/>
        <dbReference type="ChEBI" id="CHEBI:57844"/>
        <dbReference type="ChEBI" id="CHEBI:59789"/>
        <dbReference type="ChEBI" id="CHEBI:131766"/>
        <dbReference type="EC" id="4.1.99.22"/>
    </reaction>
</comment>
<dbReference type="EMBL" id="JAKLTR010000002">
    <property type="protein sequence ID" value="MCG2613533.1"/>
    <property type="molecule type" value="Genomic_DNA"/>
</dbReference>
<dbReference type="InterPro" id="IPR013483">
    <property type="entry name" value="MoaA"/>
</dbReference>
<dbReference type="SFLD" id="SFLDG01383">
    <property type="entry name" value="cyclic_pyranopterin_phosphate"/>
    <property type="match status" value="1"/>
</dbReference>
<dbReference type="InterPro" id="IPR007197">
    <property type="entry name" value="rSAM"/>
</dbReference>
<evidence type="ECO:0000256" key="12">
    <source>
        <dbReference type="ARBA" id="ARBA00048697"/>
    </source>
</evidence>
<dbReference type="Proteomes" id="UP001165367">
    <property type="component" value="Unassembled WGS sequence"/>
</dbReference>
<reference evidence="14" key="1">
    <citation type="submission" date="2022-01" db="EMBL/GenBank/DDBJ databases">
        <authorList>
            <person name="Jo J.-H."/>
            <person name="Im W.-T."/>
        </authorList>
    </citation>
    <scope>NUCLEOTIDE SEQUENCE</scope>
    <source>
        <strain evidence="14">NA20</strain>
    </source>
</reference>
<gene>
    <name evidence="14" type="primary">moaA</name>
    <name evidence="14" type="ORF">LZZ85_04545</name>
</gene>
<evidence type="ECO:0000256" key="4">
    <source>
        <dbReference type="ARBA" id="ARBA00022691"/>
    </source>
</evidence>
<comment type="cofactor">
    <cofactor evidence="1">
        <name>[4Fe-4S] cluster</name>
        <dbReference type="ChEBI" id="CHEBI:49883"/>
    </cofactor>
</comment>
<evidence type="ECO:0000256" key="2">
    <source>
        <dbReference type="ARBA" id="ARBA00012167"/>
    </source>
</evidence>
<dbReference type="InterPro" id="IPR000385">
    <property type="entry name" value="MoaA_NifB_PqqE_Fe-S-bd_CS"/>
</dbReference>
<keyword evidence="8" id="KW-0411">Iron-sulfur</keyword>
<keyword evidence="3" id="KW-0004">4Fe-4S</keyword>
<dbReference type="InterPro" id="IPR010505">
    <property type="entry name" value="MoaA_twitch"/>
</dbReference>
<name>A0ABS9KMI7_9BACT</name>